<protein>
    <submittedName>
        <fullName evidence="1">Uncharacterized protein LOC114331486</fullName>
    </submittedName>
</protein>
<proteinExistence type="predicted"/>
<gene>
    <name evidence="1" type="primary">LOC114331486</name>
</gene>
<feature type="non-terminal residue" evidence="1">
    <location>
        <position position="383"/>
    </location>
</feature>
<name>A0A6P7FL18_DIAVI</name>
<dbReference type="InParanoid" id="A0A6P7FL18"/>
<dbReference type="AlphaFoldDB" id="A0A6P7FL18"/>
<accession>A0A6P7FL18</accession>
<reference evidence="1" key="1">
    <citation type="submission" date="2025-08" db="UniProtKB">
        <authorList>
            <consortium name="RefSeq"/>
        </authorList>
    </citation>
    <scope>IDENTIFICATION</scope>
    <source>
        <tissue evidence="1">Whole insect</tissue>
    </source>
</reference>
<sequence>MRTELQKLKETITEVLRLTKVNPNTKVEIKTEVAGLDWQLTRLERSFKEMEGEVAEMCGNKKKKSKESSVCTTSEGTQTFASMAPTSIDIGIQTNLEEEFSEEQRVARIEKSMNEEANASAEDIMAVISEDLPEALFRRTIRKEGSPFSSGSDVAVAITSDAGDARGIEKLKELYPELPSSPVSGNETAGVGTVYVRVQHDNEEGERVSTERRAHKLILGKGEEPDAVKFLSAMRLLTEKMEKDERSSVNVWAPTALGMEVARKLSELAVRGRSLTVTLFGEKESERRPAVKNGVVVLSKAKDKSFTDMVRGLRTGLGERKDFLMAAFNISAGRIRTVAKFLESGQMPKEKRGGDRVSRKSAEKRAKVKEFIASLPASETHFI</sequence>
<evidence type="ECO:0000313" key="1">
    <source>
        <dbReference type="RefSeq" id="XP_028136874.1"/>
    </source>
</evidence>
<organism evidence="1">
    <name type="scientific">Diabrotica virgifera virgifera</name>
    <name type="common">western corn rootworm</name>
    <dbReference type="NCBI Taxonomy" id="50390"/>
    <lineage>
        <taxon>Eukaryota</taxon>
        <taxon>Metazoa</taxon>
        <taxon>Ecdysozoa</taxon>
        <taxon>Arthropoda</taxon>
        <taxon>Hexapoda</taxon>
        <taxon>Insecta</taxon>
        <taxon>Pterygota</taxon>
        <taxon>Neoptera</taxon>
        <taxon>Endopterygota</taxon>
        <taxon>Coleoptera</taxon>
        <taxon>Polyphaga</taxon>
        <taxon>Cucujiformia</taxon>
        <taxon>Chrysomeloidea</taxon>
        <taxon>Chrysomelidae</taxon>
        <taxon>Galerucinae</taxon>
        <taxon>Diabroticina</taxon>
        <taxon>Diabroticites</taxon>
        <taxon>Diabrotica</taxon>
    </lineage>
</organism>
<dbReference type="RefSeq" id="XP_028136874.1">
    <property type="nucleotide sequence ID" value="XM_028281073.1"/>
</dbReference>